<keyword evidence="6 7" id="KW-0456">Lyase</keyword>
<comment type="subunit">
    <text evidence="4 7">Homododecamer.</text>
</comment>
<dbReference type="HAMAP" id="MF_00169">
    <property type="entry name" value="AroQ"/>
    <property type="match status" value="1"/>
</dbReference>
<sequence length="152" mass="17198">MNQRLLFIFGPNLNLLGERETSLYGSMSYDTLIMKIAEEAKKRGVQTEFFQSNHEGEIVDKIHQKRKEIDGIIINPGALTHYSIAVRDALSAVKIRSIEVHQSNIYAREEFRHHSVTAPVCWGQISGLGWIGYILAMDALIMKGKEEAIRLA</sequence>
<dbReference type="Gene3D" id="3.40.50.9100">
    <property type="entry name" value="Dehydroquinase, class II"/>
    <property type="match status" value="1"/>
</dbReference>
<evidence type="ECO:0000256" key="7">
    <source>
        <dbReference type="HAMAP-Rule" id="MF_00169"/>
    </source>
</evidence>
<protein>
    <recommendedName>
        <fullName evidence="5 7">3-dehydroquinate dehydratase</fullName>
        <shortName evidence="7">3-dehydroquinase</shortName>
        <ecNumber evidence="5 7">4.2.1.10</ecNumber>
    </recommendedName>
    <alternativeName>
        <fullName evidence="7">Type II DHQase</fullName>
    </alternativeName>
</protein>
<organism evidence="10">
    <name type="scientific">Candidatus Atribacter allofermentans</name>
    <dbReference type="NCBI Taxonomy" id="1852833"/>
    <lineage>
        <taxon>Bacteria</taxon>
        <taxon>Pseudomonadati</taxon>
        <taxon>Atribacterota</taxon>
        <taxon>Atribacteria</taxon>
        <taxon>Atribacterales</taxon>
        <taxon>Atribacteraceae</taxon>
        <taxon>Atribacter</taxon>
    </lineage>
</organism>
<gene>
    <name evidence="10" type="primary">yqhS</name>
    <name evidence="7" type="synonym">aroQ</name>
    <name evidence="10" type="ORF">BWY41_00179</name>
</gene>
<dbReference type="Proteomes" id="UP000485569">
    <property type="component" value="Unassembled WGS sequence"/>
</dbReference>
<feature type="binding site" evidence="7">
    <location>
        <position position="75"/>
    </location>
    <ligand>
        <name>substrate</name>
    </ligand>
</feature>
<dbReference type="AlphaFoldDB" id="A0A1V5T3D2"/>
<proteinExistence type="inferred from homology"/>
<feature type="binding site" evidence="7">
    <location>
        <position position="88"/>
    </location>
    <ligand>
        <name>substrate</name>
    </ligand>
</feature>
<dbReference type="InterPro" id="IPR036441">
    <property type="entry name" value="DHquinase_II_sf"/>
</dbReference>
<feature type="binding site" evidence="7">
    <location>
        <position position="112"/>
    </location>
    <ligand>
        <name>substrate</name>
    </ligand>
</feature>
<evidence type="ECO:0000256" key="1">
    <source>
        <dbReference type="ARBA" id="ARBA00001864"/>
    </source>
</evidence>
<dbReference type="Pfam" id="PF01220">
    <property type="entry name" value="DHquinase_II"/>
    <property type="match status" value="1"/>
</dbReference>
<dbReference type="NCBIfam" id="TIGR01088">
    <property type="entry name" value="aroQ"/>
    <property type="match status" value="1"/>
</dbReference>
<comment type="pathway">
    <text evidence="2 7">Metabolic intermediate biosynthesis; chorismate biosynthesis; chorismate from D-erythrose 4-phosphate and phosphoenolpyruvate: step 3/7.</text>
</comment>
<dbReference type="NCBIfam" id="NF003805">
    <property type="entry name" value="PRK05395.1-2"/>
    <property type="match status" value="1"/>
</dbReference>
<dbReference type="InterPro" id="IPR001874">
    <property type="entry name" value="DHquinase_II"/>
</dbReference>
<dbReference type="GO" id="GO:0009073">
    <property type="term" value="P:aromatic amino acid family biosynthetic process"/>
    <property type="evidence" value="ECO:0007669"/>
    <property type="project" value="UniProtKB-KW"/>
</dbReference>
<comment type="similarity">
    <text evidence="3 7">Belongs to the type-II 3-dehydroquinase family.</text>
</comment>
<feature type="site" description="Transition state stabilizer" evidence="7 9">
    <location>
        <position position="19"/>
    </location>
</feature>
<evidence type="ECO:0000256" key="3">
    <source>
        <dbReference type="ARBA" id="ARBA00011037"/>
    </source>
</evidence>
<evidence type="ECO:0000256" key="6">
    <source>
        <dbReference type="ARBA" id="ARBA00023239"/>
    </source>
</evidence>
<dbReference type="SUPFAM" id="SSF52304">
    <property type="entry name" value="Type II 3-dehydroquinate dehydratase"/>
    <property type="match status" value="1"/>
</dbReference>
<feature type="active site" description="Proton acceptor" evidence="7 8">
    <location>
        <position position="24"/>
    </location>
</feature>
<evidence type="ECO:0000256" key="8">
    <source>
        <dbReference type="PIRSR" id="PIRSR001399-1"/>
    </source>
</evidence>
<dbReference type="PANTHER" id="PTHR21272">
    <property type="entry name" value="CATABOLIC 3-DEHYDROQUINASE"/>
    <property type="match status" value="1"/>
</dbReference>
<dbReference type="UniPathway" id="UPA00053">
    <property type="reaction ID" value="UER00086"/>
</dbReference>
<dbReference type="GO" id="GO:0009423">
    <property type="term" value="P:chorismate biosynthetic process"/>
    <property type="evidence" value="ECO:0007669"/>
    <property type="project" value="UniProtKB-UniRule"/>
</dbReference>
<dbReference type="EC" id="4.2.1.10" evidence="5 7"/>
<comment type="caution">
    <text evidence="10">The sequence shown here is derived from an EMBL/GenBank/DDBJ whole genome shotgun (WGS) entry which is preliminary data.</text>
</comment>
<name>A0A1V5T3D2_9BACT</name>
<evidence type="ECO:0000256" key="9">
    <source>
        <dbReference type="PIRSR" id="PIRSR001399-3"/>
    </source>
</evidence>
<keyword evidence="7" id="KW-0028">Amino-acid biosynthesis</keyword>
<feature type="active site" description="Proton donor" evidence="7 8">
    <location>
        <position position="101"/>
    </location>
</feature>
<evidence type="ECO:0000256" key="2">
    <source>
        <dbReference type="ARBA" id="ARBA00004902"/>
    </source>
</evidence>
<dbReference type="PANTHER" id="PTHR21272:SF3">
    <property type="entry name" value="CATABOLIC 3-DEHYDROQUINASE"/>
    <property type="match status" value="1"/>
</dbReference>
<dbReference type="EMBL" id="MWBQ01000021">
    <property type="protein sequence ID" value="OQA61228.1"/>
    <property type="molecule type" value="Genomic_DNA"/>
</dbReference>
<dbReference type="GO" id="GO:0019631">
    <property type="term" value="P:quinate catabolic process"/>
    <property type="evidence" value="ECO:0007669"/>
    <property type="project" value="TreeGrafter"/>
</dbReference>
<keyword evidence="7" id="KW-0057">Aromatic amino acid biosynthesis</keyword>
<dbReference type="GO" id="GO:0003855">
    <property type="term" value="F:3-dehydroquinate dehydratase activity"/>
    <property type="evidence" value="ECO:0007669"/>
    <property type="project" value="UniProtKB-UniRule"/>
</dbReference>
<reference evidence="10" key="1">
    <citation type="submission" date="2017-02" db="EMBL/GenBank/DDBJ databases">
        <title>Delving into the versatile metabolic prowess of the omnipresent phylum Bacteroidetes.</title>
        <authorList>
            <person name="Nobu M.K."/>
            <person name="Mei R."/>
            <person name="Narihiro T."/>
            <person name="Kuroda K."/>
            <person name="Liu W.-T."/>
        </authorList>
    </citation>
    <scope>NUCLEOTIDE SEQUENCE</scope>
    <source>
        <strain evidence="10">ADurb.Bin276</strain>
    </source>
</reference>
<dbReference type="NCBIfam" id="NF003807">
    <property type="entry name" value="PRK05395.1-4"/>
    <property type="match status" value="1"/>
</dbReference>
<comment type="function">
    <text evidence="7">Catalyzes a trans-dehydration via an enolate intermediate.</text>
</comment>
<comment type="catalytic activity">
    <reaction evidence="1 7">
        <text>3-dehydroquinate = 3-dehydroshikimate + H2O</text>
        <dbReference type="Rhea" id="RHEA:21096"/>
        <dbReference type="ChEBI" id="CHEBI:15377"/>
        <dbReference type="ChEBI" id="CHEBI:16630"/>
        <dbReference type="ChEBI" id="CHEBI:32364"/>
        <dbReference type="EC" id="4.2.1.10"/>
    </reaction>
</comment>
<dbReference type="GO" id="GO:0008652">
    <property type="term" value="P:amino acid biosynthetic process"/>
    <property type="evidence" value="ECO:0007669"/>
    <property type="project" value="UniProtKB-KW"/>
</dbReference>
<feature type="binding site" evidence="7">
    <location>
        <position position="81"/>
    </location>
    <ligand>
        <name>substrate</name>
    </ligand>
</feature>
<evidence type="ECO:0000256" key="4">
    <source>
        <dbReference type="ARBA" id="ARBA00011193"/>
    </source>
</evidence>
<dbReference type="PIRSF" id="PIRSF001399">
    <property type="entry name" value="DHquinase_II"/>
    <property type="match status" value="1"/>
</dbReference>
<comment type="caution">
    <text evidence="7">Lacks conserved residue(s) required for the propagation of feature annotation.</text>
</comment>
<evidence type="ECO:0000313" key="10">
    <source>
        <dbReference type="EMBL" id="OQA61228.1"/>
    </source>
</evidence>
<accession>A0A1V5T3D2</accession>
<evidence type="ECO:0000256" key="5">
    <source>
        <dbReference type="ARBA" id="ARBA00012060"/>
    </source>
</evidence>
<dbReference type="CDD" id="cd00466">
    <property type="entry name" value="DHQase_II"/>
    <property type="match status" value="1"/>
</dbReference>